<name>A0ABV2H4U9_9HYPH</name>
<evidence type="ECO:0000313" key="2">
    <source>
        <dbReference type="EMBL" id="MET3585459.1"/>
    </source>
</evidence>
<feature type="compositionally biased region" description="Basic and acidic residues" evidence="1">
    <location>
        <begin position="7"/>
        <end position="30"/>
    </location>
</feature>
<dbReference type="RefSeq" id="WP_247243415.1">
    <property type="nucleotide sequence ID" value="NZ_JALJRA010000005.1"/>
</dbReference>
<evidence type="ECO:0000313" key="3">
    <source>
        <dbReference type="Proteomes" id="UP001549031"/>
    </source>
</evidence>
<organism evidence="2 3">
    <name type="scientific">Pseudorhizobium tarimense</name>
    <dbReference type="NCBI Taxonomy" id="1079109"/>
    <lineage>
        <taxon>Bacteria</taxon>
        <taxon>Pseudomonadati</taxon>
        <taxon>Pseudomonadota</taxon>
        <taxon>Alphaproteobacteria</taxon>
        <taxon>Hyphomicrobiales</taxon>
        <taxon>Rhizobiaceae</taxon>
        <taxon>Rhizobium/Agrobacterium group</taxon>
        <taxon>Pseudorhizobium</taxon>
    </lineage>
</organism>
<proteinExistence type="predicted"/>
<keyword evidence="3" id="KW-1185">Reference proteome</keyword>
<accession>A0ABV2H4U9</accession>
<protein>
    <submittedName>
        <fullName evidence="2">Uncharacterized protein</fullName>
    </submittedName>
</protein>
<gene>
    <name evidence="2" type="ORF">ABID21_001568</name>
</gene>
<dbReference type="Proteomes" id="UP001549031">
    <property type="component" value="Unassembled WGS sequence"/>
</dbReference>
<comment type="caution">
    <text evidence="2">The sequence shown here is derived from an EMBL/GenBank/DDBJ whole genome shotgun (WGS) entry which is preliminary data.</text>
</comment>
<dbReference type="EMBL" id="JBEPLJ010000005">
    <property type="protein sequence ID" value="MET3585459.1"/>
    <property type="molecule type" value="Genomic_DNA"/>
</dbReference>
<reference evidence="2 3" key="1">
    <citation type="submission" date="2024-06" db="EMBL/GenBank/DDBJ databases">
        <title>Genomic Encyclopedia of Type Strains, Phase IV (KMG-IV): sequencing the most valuable type-strain genomes for metagenomic binning, comparative biology and taxonomic classification.</title>
        <authorList>
            <person name="Goeker M."/>
        </authorList>
    </citation>
    <scope>NUCLEOTIDE SEQUENCE [LARGE SCALE GENOMIC DNA]</scope>
    <source>
        <strain evidence="2 3">DSM 105042</strain>
    </source>
</reference>
<evidence type="ECO:0000256" key="1">
    <source>
        <dbReference type="SAM" id="MobiDB-lite"/>
    </source>
</evidence>
<feature type="region of interest" description="Disordered" evidence="1">
    <location>
        <begin position="1"/>
        <end position="30"/>
    </location>
</feature>
<sequence>MPKKQKHRDEDAREQDAERPRLEKLRKTWSKASEEERAEFLRTLPRDQVMFFPQGEAPLVANGRYLLQSTKARVQRIMVKRNVRPDEIASEMGFSGEGTALARALIRDASLRLSMVRALALWLEEQERPSSINRVTRCR</sequence>